<dbReference type="GO" id="GO:0001730">
    <property type="term" value="F:2'-5'-oligoadenylate synthetase activity"/>
    <property type="evidence" value="ECO:0007669"/>
    <property type="project" value="TreeGrafter"/>
</dbReference>
<dbReference type="SUPFAM" id="SSF81631">
    <property type="entry name" value="PAP/OAS1 substrate-binding domain"/>
    <property type="match status" value="1"/>
</dbReference>
<dbReference type="InterPro" id="IPR018952">
    <property type="entry name" value="2-5-oligoAdlate_synth_1_dom2/C"/>
</dbReference>
<feature type="domain" description="2'-5'-oligoadenylate synthetase 1" evidence="2">
    <location>
        <begin position="85"/>
        <end position="251"/>
    </location>
</feature>
<accession>A0A913YY23</accession>
<dbReference type="OrthoDB" id="9978031at2759"/>
<comment type="similarity">
    <text evidence="1">Belongs to the 2-5A synthase family.</text>
</comment>
<dbReference type="PANTHER" id="PTHR11258">
    <property type="entry name" value="2-5 OLIGOADENYLATE SYNTHETASE"/>
    <property type="match status" value="1"/>
</dbReference>
<dbReference type="Gene3D" id="1.10.1410.20">
    <property type="entry name" value="2'-5'-oligoadenylate synthetase 1, domain 2"/>
    <property type="match status" value="1"/>
</dbReference>
<organism evidence="3 4">
    <name type="scientific">Patiria miniata</name>
    <name type="common">Bat star</name>
    <name type="synonym">Asterina miniata</name>
    <dbReference type="NCBI Taxonomy" id="46514"/>
    <lineage>
        <taxon>Eukaryota</taxon>
        <taxon>Metazoa</taxon>
        <taxon>Echinodermata</taxon>
        <taxon>Eleutherozoa</taxon>
        <taxon>Asterozoa</taxon>
        <taxon>Asteroidea</taxon>
        <taxon>Valvatacea</taxon>
        <taxon>Valvatida</taxon>
        <taxon>Asterinidae</taxon>
        <taxon>Patiria</taxon>
    </lineage>
</organism>
<dbReference type="GO" id="GO:0003725">
    <property type="term" value="F:double-stranded RNA binding"/>
    <property type="evidence" value="ECO:0007669"/>
    <property type="project" value="TreeGrafter"/>
</dbReference>
<dbReference type="PANTHER" id="PTHR11258:SF11">
    <property type="entry name" value="C2H2-TYPE DOMAIN-CONTAINING PROTEIN"/>
    <property type="match status" value="1"/>
</dbReference>
<dbReference type="Proteomes" id="UP000887568">
    <property type="component" value="Unplaced"/>
</dbReference>
<protein>
    <recommendedName>
        <fullName evidence="2">2'-5'-oligoadenylate synthetase 1 domain-containing protein</fullName>
    </recommendedName>
</protein>
<proteinExistence type="inferred from homology"/>
<dbReference type="RefSeq" id="XP_038044267.1">
    <property type="nucleotide sequence ID" value="XM_038188339.1"/>
</dbReference>
<dbReference type="GO" id="GO:0005654">
    <property type="term" value="C:nucleoplasm"/>
    <property type="evidence" value="ECO:0007669"/>
    <property type="project" value="TreeGrafter"/>
</dbReference>
<evidence type="ECO:0000256" key="1">
    <source>
        <dbReference type="ARBA" id="ARBA00009526"/>
    </source>
</evidence>
<dbReference type="EnsemblMetazoa" id="XM_038188339.1">
    <property type="protein sequence ID" value="XP_038044267.1"/>
    <property type="gene ID" value="LOC119718909"/>
</dbReference>
<dbReference type="OMA" id="HRTEQFA"/>
<dbReference type="AlphaFoldDB" id="A0A913YY23"/>
<evidence type="ECO:0000313" key="4">
    <source>
        <dbReference type="Proteomes" id="UP000887568"/>
    </source>
</evidence>
<dbReference type="InterPro" id="IPR043519">
    <property type="entry name" value="NT_sf"/>
</dbReference>
<dbReference type="GeneID" id="119718909"/>
<dbReference type="Pfam" id="PF10421">
    <property type="entry name" value="OAS1_C"/>
    <property type="match status" value="1"/>
</dbReference>
<name>A0A913YY23_PATMI</name>
<dbReference type="GO" id="GO:0016020">
    <property type="term" value="C:membrane"/>
    <property type="evidence" value="ECO:0007669"/>
    <property type="project" value="TreeGrafter"/>
</dbReference>
<evidence type="ECO:0000313" key="3">
    <source>
        <dbReference type="EnsemblMetazoa" id="XP_038044267.1"/>
    </source>
</evidence>
<evidence type="ECO:0000259" key="2">
    <source>
        <dbReference type="Pfam" id="PF10421"/>
    </source>
</evidence>
<reference evidence="3" key="1">
    <citation type="submission" date="2022-11" db="UniProtKB">
        <authorList>
            <consortium name="EnsemblMetazoa"/>
        </authorList>
    </citation>
    <scope>IDENTIFICATION</scope>
</reference>
<keyword evidence="4" id="KW-1185">Reference proteome</keyword>
<sequence>MLADYSDIDLVAFVNPPDLEPISEYRLPEDYQNQLKTVIEDLKDSLCELPSVTINRTDAFLVNFDVQVGTRTVSVDLLPTANNDHSDVYSEMMNQTLSHRERGFYSASFVKKQMDFVSKQPNIVKDLIRMVKYWAYTCLPKRLQKSYPLELITIYCWEKAGKPERFKLVEGLKAVLLVLGRQRWKRRKFWPDYYSKDMALHAIKTLDMKWPVMLDPANPTNNVLYVYQQGDNMKELQNAARKTLQTRLLRDARVRSRWK</sequence>
<dbReference type="GO" id="GO:0005829">
    <property type="term" value="C:cytosol"/>
    <property type="evidence" value="ECO:0007669"/>
    <property type="project" value="TreeGrafter"/>
</dbReference>
<dbReference type="SUPFAM" id="SSF81301">
    <property type="entry name" value="Nucleotidyltransferase"/>
    <property type="match status" value="1"/>
</dbReference>